<dbReference type="SUPFAM" id="SSF54427">
    <property type="entry name" value="NTF2-like"/>
    <property type="match status" value="1"/>
</dbReference>
<dbReference type="InterPro" id="IPR027843">
    <property type="entry name" value="DUF4440"/>
</dbReference>
<gene>
    <name evidence="2" type="ORF">GCM10009741_68550</name>
</gene>
<protein>
    <recommendedName>
        <fullName evidence="1">DUF4440 domain-containing protein</fullName>
    </recommendedName>
</protein>
<accession>A0ABN2C8M7</accession>
<dbReference type="RefSeq" id="WP_344181725.1">
    <property type="nucleotide sequence ID" value="NZ_BAAANC010000004.1"/>
</dbReference>
<proteinExistence type="predicted"/>
<comment type="caution">
    <text evidence="2">The sequence shown here is derived from an EMBL/GenBank/DDBJ whole genome shotgun (WGS) entry which is preliminary data.</text>
</comment>
<evidence type="ECO:0000259" key="1">
    <source>
        <dbReference type="Pfam" id="PF14534"/>
    </source>
</evidence>
<sequence>MTVEDEVRAVSAAFDAALVGNDAEAVGRFMTDDWVYVGPFGATPRKDILGWIASGHLVHDTMRVVGAERLARVGDAVVLTARKASSGSWAGTPYTADEWISEVYVRVDGSWQCAFSQKTDASG</sequence>
<organism evidence="2 3">
    <name type="scientific">Kribbella lupini</name>
    <dbReference type="NCBI Taxonomy" id="291602"/>
    <lineage>
        <taxon>Bacteria</taxon>
        <taxon>Bacillati</taxon>
        <taxon>Actinomycetota</taxon>
        <taxon>Actinomycetes</taxon>
        <taxon>Propionibacteriales</taxon>
        <taxon>Kribbellaceae</taxon>
        <taxon>Kribbella</taxon>
    </lineage>
</organism>
<dbReference type="Proteomes" id="UP001500363">
    <property type="component" value="Unassembled WGS sequence"/>
</dbReference>
<reference evidence="2 3" key="1">
    <citation type="journal article" date="2019" name="Int. J. Syst. Evol. Microbiol.">
        <title>The Global Catalogue of Microorganisms (GCM) 10K type strain sequencing project: providing services to taxonomists for standard genome sequencing and annotation.</title>
        <authorList>
            <consortium name="The Broad Institute Genomics Platform"/>
            <consortium name="The Broad Institute Genome Sequencing Center for Infectious Disease"/>
            <person name="Wu L."/>
            <person name="Ma J."/>
        </authorList>
    </citation>
    <scope>NUCLEOTIDE SEQUENCE [LARGE SCALE GENOMIC DNA]</scope>
    <source>
        <strain evidence="2 3">JCM 14303</strain>
    </source>
</reference>
<evidence type="ECO:0000313" key="3">
    <source>
        <dbReference type="Proteomes" id="UP001500363"/>
    </source>
</evidence>
<dbReference type="Gene3D" id="3.10.450.50">
    <property type="match status" value="1"/>
</dbReference>
<name>A0ABN2C8M7_9ACTN</name>
<keyword evidence="3" id="KW-1185">Reference proteome</keyword>
<dbReference type="EMBL" id="BAAANC010000004">
    <property type="protein sequence ID" value="GAA1554355.1"/>
    <property type="molecule type" value="Genomic_DNA"/>
</dbReference>
<dbReference type="InterPro" id="IPR032710">
    <property type="entry name" value="NTF2-like_dom_sf"/>
</dbReference>
<evidence type="ECO:0000313" key="2">
    <source>
        <dbReference type="EMBL" id="GAA1554355.1"/>
    </source>
</evidence>
<feature type="domain" description="DUF4440" evidence="1">
    <location>
        <begin position="7"/>
        <end position="113"/>
    </location>
</feature>
<dbReference type="Pfam" id="PF14534">
    <property type="entry name" value="DUF4440"/>
    <property type="match status" value="1"/>
</dbReference>